<dbReference type="PROSITE" id="PS50994">
    <property type="entry name" value="INTEGRASE"/>
    <property type="match status" value="1"/>
</dbReference>
<sequence>MLGILLRFREHEVAIVGDIKDMFLRVKILPTDQDALRFLWRENSNKPVKTYKMTSLIFGASCAPFVAQFIKNKNAKRYDSTKPDAVQAIHKQHYMDDYIDSQPSENTCIKLANDITYIHKQGGFEIRNWLSNSANVLNCLPEESLAPAAATVKLGTRHEGERALGIIWNPNEDSLGFVTTFKRIPQEIINGTKCPTKRDLLKVIMSLFDIYGFLSPFTINGKILLQETWKSNIDWDENITEDIRVKWIKWLKLLTTINNIRIPRCYRRVNESALRNTVLSDNRDDKQLDNNNQIRVCFLASKCRVSPVKRVTVPRLELQAAIMAARLANTLQSAHRIKTTDRYFWCDSTTVLHWIRNNTRYYKPYVAHRLGELDELTRVKEWRYVPTAMNVADMATRENFDDLNLEGEWFNGPSFLYAMESSWPTSSCIPNAVECDLEYVTNIIHENHLPECAATPDPTRFSSWIRLLRSTATMLKFIKKCQKTIIDDCTAMQLAEILLIRNSQVMSFNVDIQLLKKCKDLEKNSKLLTLTPFLDEQGVLRVGGRIDVTADVYDMKHPVILDGRSQVAKLIVTHYHVKAGHGHQEMVVNNLKQKYWLIRLRPTVKEVVRKCMMCRLRKVKPQMPKMGDLPAGRVAHFRRPFTHCGVDLFGPIDITVGRRKEKRYGVLFTCLTVRAIHLETVSSLSSDSLIMALRRMASRRGWPSHLYSDNGTNLKGADAELRKAVAELDEQKLQRAVSIQGTRWTFIPPASPHWGGAWERLIRSVKVALKVILKERAPREETLNTLLAEVEAIVNGRPLSHVSVDTPNHFLLGSPSTLPQTGRFDDSDLFCRRQWRIAQRLTDMFWRRWVNEVLPELIPRKKWAENKQASLQVGDLVFIVDPNAPRNVWPRGIIEEVFPGKDGRVRVVQVKTQLGSLKRSVARVAKIPLE</sequence>
<evidence type="ECO:0000259" key="1">
    <source>
        <dbReference type="PROSITE" id="PS50994"/>
    </source>
</evidence>
<dbReference type="InterPro" id="IPR008042">
    <property type="entry name" value="Retrotrans_Pao"/>
</dbReference>
<evidence type="ECO:0000313" key="2">
    <source>
        <dbReference type="EMBL" id="KAG6454163.1"/>
    </source>
</evidence>
<dbReference type="InterPro" id="IPR040676">
    <property type="entry name" value="DUF5641"/>
</dbReference>
<gene>
    <name evidence="2" type="ORF">O3G_MSEX008527</name>
</gene>
<feature type="domain" description="Integrase catalytic" evidence="1">
    <location>
        <begin position="636"/>
        <end position="815"/>
    </location>
</feature>
<reference evidence="2" key="1">
    <citation type="journal article" date="2016" name="Insect Biochem. Mol. Biol.">
        <title>Multifaceted biological insights from a draft genome sequence of the tobacco hornworm moth, Manduca sexta.</title>
        <authorList>
            <person name="Kanost M.R."/>
            <person name="Arrese E.L."/>
            <person name="Cao X."/>
            <person name="Chen Y.R."/>
            <person name="Chellapilla S."/>
            <person name="Goldsmith M.R."/>
            <person name="Grosse-Wilde E."/>
            <person name="Heckel D.G."/>
            <person name="Herndon N."/>
            <person name="Jiang H."/>
            <person name="Papanicolaou A."/>
            <person name="Qu J."/>
            <person name="Soulages J.L."/>
            <person name="Vogel H."/>
            <person name="Walters J."/>
            <person name="Waterhouse R.M."/>
            <person name="Ahn S.J."/>
            <person name="Almeida F.C."/>
            <person name="An C."/>
            <person name="Aqrawi P."/>
            <person name="Bretschneider A."/>
            <person name="Bryant W.B."/>
            <person name="Bucks S."/>
            <person name="Chao H."/>
            <person name="Chevignon G."/>
            <person name="Christen J.M."/>
            <person name="Clarke D.F."/>
            <person name="Dittmer N.T."/>
            <person name="Ferguson L.C.F."/>
            <person name="Garavelou S."/>
            <person name="Gordon K.H.J."/>
            <person name="Gunaratna R.T."/>
            <person name="Han Y."/>
            <person name="Hauser F."/>
            <person name="He Y."/>
            <person name="Heidel-Fischer H."/>
            <person name="Hirsh A."/>
            <person name="Hu Y."/>
            <person name="Jiang H."/>
            <person name="Kalra D."/>
            <person name="Klinner C."/>
            <person name="Konig C."/>
            <person name="Kovar C."/>
            <person name="Kroll A.R."/>
            <person name="Kuwar S.S."/>
            <person name="Lee S.L."/>
            <person name="Lehman R."/>
            <person name="Li K."/>
            <person name="Li Z."/>
            <person name="Liang H."/>
            <person name="Lovelace S."/>
            <person name="Lu Z."/>
            <person name="Mansfield J.H."/>
            <person name="McCulloch K.J."/>
            <person name="Mathew T."/>
            <person name="Morton B."/>
            <person name="Muzny D.M."/>
            <person name="Neunemann D."/>
            <person name="Ongeri F."/>
            <person name="Pauchet Y."/>
            <person name="Pu L.L."/>
            <person name="Pyrousis I."/>
            <person name="Rao X.J."/>
            <person name="Redding A."/>
            <person name="Roesel C."/>
            <person name="Sanchez-Gracia A."/>
            <person name="Schaack S."/>
            <person name="Shukla A."/>
            <person name="Tetreau G."/>
            <person name="Wang Y."/>
            <person name="Xiong G.H."/>
            <person name="Traut W."/>
            <person name="Walsh T.K."/>
            <person name="Worley K.C."/>
            <person name="Wu D."/>
            <person name="Wu W."/>
            <person name="Wu Y.Q."/>
            <person name="Zhang X."/>
            <person name="Zou Z."/>
            <person name="Zucker H."/>
            <person name="Briscoe A.D."/>
            <person name="Burmester T."/>
            <person name="Clem R.J."/>
            <person name="Feyereisen R."/>
            <person name="Grimmelikhuijzen C.J.P."/>
            <person name="Hamodrakas S.J."/>
            <person name="Hansson B.S."/>
            <person name="Huguet E."/>
            <person name="Jermiin L.S."/>
            <person name="Lan Q."/>
            <person name="Lehman H.K."/>
            <person name="Lorenzen M."/>
            <person name="Merzendorfer H."/>
            <person name="Michalopoulos I."/>
            <person name="Morton D.B."/>
            <person name="Muthukrishnan S."/>
            <person name="Oakeshott J.G."/>
            <person name="Palmer W."/>
            <person name="Park Y."/>
            <person name="Passarelli A.L."/>
            <person name="Rozas J."/>
            <person name="Schwartz L.M."/>
            <person name="Smith W."/>
            <person name="Southgate A."/>
            <person name="Vilcinskas A."/>
            <person name="Vogt R."/>
            <person name="Wang P."/>
            <person name="Werren J."/>
            <person name="Yu X.Q."/>
            <person name="Zhou J.J."/>
            <person name="Brown S.J."/>
            <person name="Scherer S.E."/>
            <person name="Richards S."/>
            <person name="Blissard G.W."/>
        </authorList>
    </citation>
    <scope>NUCLEOTIDE SEQUENCE</scope>
</reference>
<dbReference type="Pfam" id="PF17921">
    <property type="entry name" value="Integrase_H2C2"/>
    <property type="match status" value="1"/>
</dbReference>
<dbReference type="PANTHER" id="PTHR47331:SF4">
    <property type="entry name" value="PEPTIDASE S1 DOMAIN-CONTAINING PROTEIN"/>
    <property type="match status" value="1"/>
</dbReference>
<dbReference type="AlphaFoldDB" id="A0A921ZAN1"/>
<name>A0A921ZAN1_MANSE</name>
<dbReference type="InterPro" id="IPR001584">
    <property type="entry name" value="Integrase_cat-core"/>
</dbReference>
<dbReference type="GO" id="GO:0015074">
    <property type="term" value="P:DNA integration"/>
    <property type="evidence" value="ECO:0007669"/>
    <property type="project" value="InterPro"/>
</dbReference>
<organism evidence="2 3">
    <name type="scientific">Manduca sexta</name>
    <name type="common">Tobacco hawkmoth</name>
    <name type="synonym">Tobacco hornworm</name>
    <dbReference type="NCBI Taxonomy" id="7130"/>
    <lineage>
        <taxon>Eukaryota</taxon>
        <taxon>Metazoa</taxon>
        <taxon>Ecdysozoa</taxon>
        <taxon>Arthropoda</taxon>
        <taxon>Hexapoda</taxon>
        <taxon>Insecta</taxon>
        <taxon>Pterygota</taxon>
        <taxon>Neoptera</taxon>
        <taxon>Endopterygota</taxon>
        <taxon>Lepidoptera</taxon>
        <taxon>Glossata</taxon>
        <taxon>Ditrysia</taxon>
        <taxon>Bombycoidea</taxon>
        <taxon>Sphingidae</taxon>
        <taxon>Sphinginae</taxon>
        <taxon>Sphingini</taxon>
        <taxon>Manduca</taxon>
    </lineage>
</organism>
<reference evidence="2" key="2">
    <citation type="submission" date="2020-12" db="EMBL/GenBank/DDBJ databases">
        <authorList>
            <person name="Kanost M."/>
        </authorList>
    </citation>
    <scope>NUCLEOTIDE SEQUENCE</scope>
</reference>
<accession>A0A921ZAN1</accession>
<protein>
    <recommendedName>
        <fullName evidence="1">Integrase catalytic domain-containing protein</fullName>
    </recommendedName>
</protein>
<dbReference type="PANTHER" id="PTHR47331">
    <property type="entry name" value="PHD-TYPE DOMAIN-CONTAINING PROTEIN"/>
    <property type="match status" value="1"/>
</dbReference>
<dbReference type="EMBL" id="JH668458">
    <property type="protein sequence ID" value="KAG6454163.1"/>
    <property type="molecule type" value="Genomic_DNA"/>
</dbReference>
<dbReference type="InterPro" id="IPR041588">
    <property type="entry name" value="Integrase_H2C2"/>
</dbReference>
<proteinExistence type="predicted"/>
<keyword evidence="3" id="KW-1185">Reference proteome</keyword>
<evidence type="ECO:0000313" key="3">
    <source>
        <dbReference type="Proteomes" id="UP000791440"/>
    </source>
</evidence>
<dbReference type="Pfam" id="PF18701">
    <property type="entry name" value="DUF5641"/>
    <property type="match status" value="1"/>
</dbReference>
<dbReference type="Proteomes" id="UP000791440">
    <property type="component" value="Unassembled WGS sequence"/>
</dbReference>
<comment type="caution">
    <text evidence="2">The sequence shown here is derived from an EMBL/GenBank/DDBJ whole genome shotgun (WGS) entry which is preliminary data.</text>
</comment>
<dbReference type="Pfam" id="PF05380">
    <property type="entry name" value="Peptidase_A17"/>
    <property type="match status" value="1"/>
</dbReference>